<dbReference type="InterPro" id="IPR050426">
    <property type="entry name" value="Glycosyltransferase_28"/>
</dbReference>
<evidence type="ECO:0000313" key="4">
    <source>
        <dbReference type="EMBL" id="TVY51430.1"/>
    </source>
</evidence>
<feature type="domain" description="Erythromycin biosynthesis protein CIII-like C-terminal" evidence="3">
    <location>
        <begin position="143"/>
        <end position="236"/>
    </location>
</feature>
<dbReference type="EMBL" id="QGMG01000821">
    <property type="protein sequence ID" value="TVY51430.1"/>
    <property type="molecule type" value="Genomic_DNA"/>
</dbReference>
<accession>A0A7D8YJC5</accession>
<dbReference type="GO" id="GO:0016906">
    <property type="term" value="F:sterol 3-beta-glucosyltransferase activity"/>
    <property type="evidence" value="ECO:0007669"/>
    <property type="project" value="UniProtKB-ARBA"/>
</dbReference>
<name>A0A7D8YJC5_9HELO</name>
<sequence length="501" mass="54799">MPWSPTHDFPQPIANIKSSNASGSVTNEMSYTLVEMMTWQGLGDIINKFRTDTLDLGPLSQASGTTVLHRLRIPYTYCCYQPDADLADFLAAGPPPVYIGFGSIVVEDPNAMTKLIFEAVEKTGQRALVSKGWGGFGGDELSKPDGVFMLGNCPHDWLFKHVSCVVHHGGAGTTAAGIALGRPTVIVPFFGDQPFWGAMVARAGAGPSPIPFKDLDAEGLSKAILKALEPETLERAKELGERIREEKGCEAGAASFHKQLDVDRLRCSLCLDKVAVWRVKTKGSKENVRLSAFAATVLGDEEFIDVNQLELYRPCKYPVEEHFVLSNLSGPTPFMSTVGNVGSYILNFPIELGKAYAGVVREPYKGAKANGWRGFSKGLGKGLGNLLFRRGLVIRGTQFGVRAIYNIIKKRFGNGTLSFILAANFSQGFEEVKSSTEEERLDVLRRWQELAPQLKQEPTRSSVSSSGSSFMSRMSPTTTRTSSTTSIRHFESAQLPDERRT</sequence>
<reference evidence="4 5" key="1">
    <citation type="submission" date="2018-05" db="EMBL/GenBank/DDBJ databases">
        <title>Whole genome sequencing for identification of molecular markers to develop diagnostic detection tools for the regulated plant pathogen Lachnellula willkommii.</title>
        <authorList>
            <person name="Giroux E."/>
            <person name="Bilodeau G."/>
        </authorList>
    </citation>
    <scope>NUCLEOTIDE SEQUENCE [LARGE SCALE GENOMIC DNA]</scope>
    <source>
        <strain evidence="4 5">CBS 625.97</strain>
    </source>
</reference>
<dbReference type="Gene3D" id="3.40.50.2000">
    <property type="entry name" value="Glycogen Phosphorylase B"/>
    <property type="match status" value="1"/>
</dbReference>
<dbReference type="SUPFAM" id="SSF53756">
    <property type="entry name" value="UDP-Glycosyltransferase/glycogen phosphorylase"/>
    <property type="match status" value="1"/>
</dbReference>
<feature type="compositionally biased region" description="Low complexity" evidence="2">
    <location>
        <begin position="460"/>
        <end position="486"/>
    </location>
</feature>
<dbReference type="CDD" id="cd03784">
    <property type="entry name" value="GT1_Gtf-like"/>
    <property type="match status" value="1"/>
</dbReference>
<evidence type="ECO:0000259" key="3">
    <source>
        <dbReference type="Pfam" id="PF06722"/>
    </source>
</evidence>
<dbReference type="InterPro" id="IPR002213">
    <property type="entry name" value="UDP_glucos_trans"/>
</dbReference>
<evidence type="ECO:0000256" key="2">
    <source>
        <dbReference type="SAM" id="MobiDB-lite"/>
    </source>
</evidence>
<keyword evidence="5" id="KW-1185">Reference proteome</keyword>
<feature type="region of interest" description="Disordered" evidence="2">
    <location>
        <begin position="454"/>
        <end position="501"/>
    </location>
</feature>
<dbReference type="OrthoDB" id="5835829at2759"/>
<dbReference type="FunFam" id="3.40.50.2000:FF:000009">
    <property type="entry name" value="Sterol 3-beta-glucosyltransferase UGT80A2"/>
    <property type="match status" value="1"/>
</dbReference>
<protein>
    <submittedName>
        <fullName evidence="4">Sterol 3-beta-glucosyltransferase UGT80B1</fullName>
    </submittedName>
</protein>
<dbReference type="Pfam" id="PF06722">
    <property type="entry name" value="EryCIII-like_C"/>
    <property type="match status" value="1"/>
</dbReference>
<evidence type="ECO:0000313" key="5">
    <source>
        <dbReference type="Proteomes" id="UP000481288"/>
    </source>
</evidence>
<dbReference type="PANTHER" id="PTHR48050">
    <property type="entry name" value="STEROL 3-BETA-GLUCOSYLTRANSFERASE"/>
    <property type="match status" value="1"/>
</dbReference>
<feature type="compositionally biased region" description="Basic and acidic residues" evidence="2">
    <location>
        <begin position="488"/>
        <end position="501"/>
    </location>
</feature>
<dbReference type="PANTHER" id="PTHR48050:SF13">
    <property type="entry name" value="STEROL 3-BETA-GLUCOSYLTRANSFERASE UGT80A2"/>
    <property type="match status" value="1"/>
</dbReference>
<gene>
    <name evidence="4" type="primary">UGT80B1_0</name>
    <name evidence="4" type="ORF">LCER1_G006957</name>
</gene>
<comment type="caution">
    <text evidence="4">The sequence shown here is derived from an EMBL/GenBank/DDBJ whole genome shotgun (WGS) entry which is preliminary data.</text>
</comment>
<keyword evidence="1 4" id="KW-0808">Transferase</keyword>
<organism evidence="4 5">
    <name type="scientific">Lachnellula cervina</name>
    <dbReference type="NCBI Taxonomy" id="1316786"/>
    <lineage>
        <taxon>Eukaryota</taxon>
        <taxon>Fungi</taxon>
        <taxon>Dikarya</taxon>
        <taxon>Ascomycota</taxon>
        <taxon>Pezizomycotina</taxon>
        <taxon>Leotiomycetes</taxon>
        <taxon>Helotiales</taxon>
        <taxon>Lachnaceae</taxon>
        <taxon>Lachnellula</taxon>
    </lineage>
</organism>
<dbReference type="Proteomes" id="UP000481288">
    <property type="component" value="Unassembled WGS sequence"/>
</dbReference>
<evidence type="ECO:0000256" key="1">
    <source>
        <dbReference type="ARBA" id="ARBA00022679"/>
    </source>
</evidence>
<dbReference type="AlphaFoldDB" id="A0A7D8YJC5"/>
<dbReference type="InterPro" id="IPR010610">
    <property type="entry name" value="EryCIII-like_C"/>
</dbReference>
<proteinExistence type="predicted"/>